<protein>
    <submittedName>
        <fullName evidence="4">TetR family transcriptional regulator</fullName>
    </submittedName>
</protein>
<dbReference type="InterPro" id="IPR009057">
    <property type="entry name" value="Homeodomain-like_sf"/>
</dbReference>
<evidence type="ECO:0000256" key="2">
    <source>
        <dbReference type="PROSITE-ProRule" id="PRU00335"/>
    </source>
</evidence>
<organism evidence="4 5">
    <name type="scientific">Mycolicibacterium komossense</name>
    <dbReference type="NCBI Taxonomy" id="1779"/>
    <lineage>
        <taxon>Bacteria</taxon>
        <taxon>Bacillati</taxon>
        <taxon>Actinomycetota</taxon>
        <taxon>Actinomycetes</taxon>
        <taxon>Mycobacteriales</taxon>
        <taxon>Mycobacteriaceae</taxon>
        <taxon>Mycolicibacterium</taxon>
    </lineage>
</organism>
<reference evidence="4 5" key="1">
    <citation type="journal article" date="2022" name="BMC Genomics">
        <title>Comparative genome analysis of mycobacteria focusing on tRNA and non-coding RNA.</title>
        <authorList>
            <person name="Behra P.R.K."/>
            <person name="Pettersson B.M.F."/>
            <person name="Ramesh M."/>
            <person name="Das S."/>
            <person name="Dasgupta S."/>
            <person name="Kirsebom L.A."/>
        </authorList>
    </citation>
    <scope>NUCLEOTIDE SEQUENCE [LARGE SCALE GENOMIC DNA]</scope>
    <source>
        <strain evidence="4 5">DSM 44078</strain>
    </source>
</reference>
<evidence type="ECO:0000259" key="3">
    <source>
        <dbReference type="PROSITE" id="PS50977"/>
    </source>
</evidence>
<dbReference type="PROSITE" id="PS50977">
    <property type="entry name" value="HTH_TETR_2"/>
    <property type="match status" value="1"/>
</dbReference>
<dbReference type="Gene3D" id="1.10.357.10">
    <property type="entry name" value="Tetracycline Repressor, domain 2"/>
    <property type="match status" value="1"/>
</dbReference>
<dbReference type="PANTHER" id="PTHR30055">
    <property type="entry name" value="HTH-TYPE TRANSCRIPTIONAL REGULATOR RUTR"/>
    <property type="match status" value="1"/>
</dbReference>
<evidence type="ECO:0000313" key="5">
    <source>
        <dbReference type="Proteomes" id="UP001526201"/>
    </source>
</evidence>
<keyword evidence="5" id="KW-1185">Reference proteome</keyword>
<comment type="caution">
    <text evidence="4">The sequence shown here is derived from an EMBL/GenBank/DDBJ whole genome shotgun (WGS) entry which is preliminary data.</text>
</comment>
<dbReference type="SUPFAM" id="SSF46689">
    <property type="entry name" value="Homeodomain-like"/>
    <property type="match status" value="1"/>
</dbReference>
<proteinExistence type="predicted"/>
<feature type="domain" description="HTH tetR-type" evidence="3">
    <location>
        <begin position="15"/>
        <end position="75"/>
    </location>
</feature>
<dbReference type="PRINTS" id="PR00455">
    <property type="entry name" value="HTHTETR"/>
</dbReference>
<feature type="DNA-binding region" description="H-T-H motif" evidence="2">
    <location>
        <begin position="38"/>
        <end position="57"/>
    </location>
</feature>
<dbReference type="Pfam" id="PF00440">
    <property type="entry name" value="TetR_N"/>
    <property type="match status" value="1"/>
</dbReference>
<evidence type="ECO:0000313" key="4">
    <source>
        <dbReference type="EMBL" id="MCV7228040.1"/>
    </source>
</evidence>
<keyword evidence="1 2" id="KW-0238">DNA-binding</keyword>
<gene>
    <name evidence="4" type="ORF">H7J73_18665</name>
</gene>
<accession>A0ABT3CEX7</accession>
<sequence length="235" mass="25504">MSNRRTGTTRAAQAAQTRQRLVDTAIDLFSDRHYDDVAVTDIAKGAGVAHGLLFHYFGNKRGIYLAAMREAATQMDAAFVIDPALAPAQQMRHAFAAHLQYLADHRGLALRRVLTGSRDDPEAWEVFQSARSRALDRAAAVLGIDAANPAWVMMGRAAVAAIDEASMYWLNNREQFDKATMVECFVTIVTSALKGAHALDADLNVDAAIEAFDGEDGAGFHISTSRAKVRTDGQP</sequence>
<evidence type="ECO:0000256" key="1">
    <source>
        <dbReference type="ARBA" id="ARBA00023125"/>
    </source>
</evidence>
<dbReference type="PANTHER" id="PTHR30055:SF226">
    <property type="entry name" value="HTH-TYPE TRANSCRIPTIONAL REGULATOR PKSA"/>
    <property type="match status" value="1"/>
</dbReference>
<dbReference type="RefSeq" id="WP_264069094.1">
    <property type="nucleotide sequence ID" value="NZ_JACKTY010000031.1"/>
</dbReference>
<dbReference type="InterPro" id="IPR001647">
    <property type="entry name" value="HTH_TetR"/>
</dbReference>
<name>A0ABT3CEX7_9MYCO</name>
<dbReference type="InterPro" id="IPR050109">
    <property type="entry name" value="HTH-type_TetR-like_transc_reg"/>
</dbReference>
<dbReference type="Proteomes" id="UP001526201">
    <property type="component" value="Unassembled WGS sequence"/>
</dbReference>
<dbReference type="EMBL" id="JACKTY010000031">
    <property type="protein sequence ID" value="MCV7228040.1"/>
    <property type="molecule type" value="Genomic_DNA"/>
</dbReference>